<dbReference type="EMBL" id="UINC01016623">
    <property type="protein sequence ID" value="SVA69090.1"/>
    <property type="molecule type" value="Genomic_DNA"/>
</dbReference>
<organism evidence="1">
    <name type="scientific">marine metagenome</name>
    <dbReference type="NCBI Taxonomy" id="408172"/>
    <lineage>
        <taxon>unclassified sequences</taxon>
        <taxon>metagenomes</taxon>
        <taxon>ecological metagenomes</taxon>
    </lineage>
</organism>
<name>A0A381XWT6_9ZZZZ</name>
<sequence>VRRLLFIPLVLLVLSCDENNNDVYTPPVVDCAGMEGGYALMDSCGTCDADPLNNCVQDCEDVWGGGAEIDACGVCSGDGSSCQLNFMLTDLNPWSPAFGQLVGPQSYRSKVSLYYFPYSET</sequence>
<feature type="non-terminal residue" evidence="1">
    <location>
        <position position="1"/>
    </location>
</feature>
<dbReference type="AlphaFoldDB" id="A0A381XWT6"/>
<proteinExistence type="predicted"/>
<protein>
    <submittedName>
        <fullName evidence="1">Uncharacterized protein</fullName>
    </submittedName>
</protein>
<reference evidence="1" key="1">
    <citation type="submission" date="2018-05" db="EMBL/GenBank/DDBJ databases">
        <authorList>
            <person name="Lanie J.A."/>
            <person name="Ng W.-L."/>
            <person name="Kazmierczak K.M."/>
            <person name="Andrzejewski T.M."/>
            <person name="Davidsen T.M."/>
            <person name="Wayne K.J."/>
            <person name="Tettelin H."/>
            <person name="Glass J.I."/>
            <person name="Rusch D."/>
            <person name="Podicherti R."/>
            <person name="Tsui H.-C.T."/>
            <person name="Winkler M.E."/>
        </authorList>
    </citation>
    <scope>NUCLEOTIDE SEQUENCE</scope>
</reference>
<gene>
    <name evidence="1" type="ORF">METZ01_LOCUS121944</name>
</gene>
<evidence type="ECO:0000313" key="1">
    <source>
        <dbReference type="EMBL" id="SVA69090.1"/>
    </source>
</evidence>
<accession>A0A381XWT6</accession>